<comment type="function">
    <text evidence="7">Is involved in the conjugation of reduced glutathione to a wide number of exogenous and endogenous hydrophobic electrophiles.</text>
</comment>
<dbReference type="GO" id="GO:0005737">
    <property type="term" value="C:cytoplasm"/>
    <property type="evidence" value="ECO:0000318"/>
    <property type="project" value="GO_Central"/>
</dbReference>
<dbReference type="PANTHER" id="PTHR11260:SF474">
    <property type="entry name" value="GLUTATHIONE TRANSFERASE"/>
    <property type="match status" value="1"/>
</dbReference>
<dbReference type="SMR" id="A0A067EUM0"/>
<dbReference type="CDD" id="cd03185">
    <property type="entry name" value="GST_C_Tau"/>
    <property type="match status" value="1"/>
</dbReference>
<dbReference type="SFLD" id="SFLDS00019">
    <property type="entry name" value="Glutathione_Transferase_(cytos"/>
    <property type="match status" value="1"/>
</dbReference>
<dbReference type="PROSITE" id="PS50404">
    <property type="entry name" value="GST_NTER"/>
    <property type="match status" value="1"/>
</dbReference>
<feature type="domain" description="GST C-terminal" evidence="9">
    <location>
        <begin position="88"/>
        <end position="214"/>
    </location>
</feature>
<evidence type="ECO:0000256" key="4">
    <source>
        <dbReference type="ARBA" id="ARBA00022679"/>
    </source>
</evidence>
<evidence type="ECO:0000256" key="3">
    <source>
        <dbReference type="ARBA" id="ARBA00022575"/>
    </source>
</evidence>
<evidence type="ECO:0000256" key="5">
    <source>
        <dbReference type="ARBA" id="ARBA00025743"/>
    </source>
</evidence>
<dbReference type="SFLD" id="SFLDG00358">
    <property type="entry name" value="Main_(cytGST)"/>
    <property type="match status" value="1"/>
</dbReference>
<dbReference type="SFLD" id="SFLDG01152">
    <property type="entry name" value="Main.3:_Omega-_and_Tau-like"/>
    <property type="match status" value="1"/>
</dbReference>
<proteinExistence type="inferred from homology"/>
<sequence>MAKEVTLLGFWASPFVFRVKVALQQKGVVDYEYIEEDIFNKSPRLLELNPVYKKVPVFIHGEKVVNESLIILEYIDETWEQNPLLPRDPYQRAMARFWAKYSEELMAKAFMALVLKGEAKEKNAKEFAEGLEKIEGEFKGKSGLLFAEGESNIGYLELAFGWILYWLPVWEEAGSFQVLDPQKFPVITEWSTKFVNHPLIKENLPARDQMLVYFRKVSEEFFTLFRA</sequence>
<dbReference type="PROSITE" id="PS50405">
    <property type="entry name" value="GST_CTER"/>
    <property type="match status" value="1"/>
</dbReference>
<keyword evidence="11" id="KW-1185">Reference proteome</keyword>
<comment type="catalytic activity">
    <reaction evidence="6 7">
        <text>RX + glutathione = an S-substituted glutathione + a halide anion + H(+)</text>
        <dbReference type="Rhea" id="RHEA:16437"/>
        <dbReference type="ChEBI" id="CHEBI:15378"/>
        <dbReference type="ChEBI" id="CHEBI:16042"/>
        <dbReference type="ChEBI" id="CHEBI:17792"/>
        <dbReference type="ChEBI" id="CHEBI:57925"/>
        <dbReference type="ChEBI" id="CHEBI:90779"/>
        <dbReference type="EC" id="2.5.1.18"/>
    </reaction>
</comment>
<dbReference type="AlphaFoldDB" id="A0A067EUM0"/>
<accession>A0A067EUM0</accession>
<dbReference type="InterPro" id="IPR010987">
    <property type="entry name" value="Glutathione-S-Trfase_C-like"/>
</dbReference>
<comment type="similarity">
    <text evidence="5">Belongs to the GST superfamily. Tau family.</text>
</comment>
<dbReference type="GO" id="GO:0006749">
    <property type="term" value="P:glutathione metabolic process"/>
    <property type="evidence" value="ECO:0000318"/>
    <property type="project" value="GO_Central"/>
</dbReference>
<dbReference type="Proteomes" id="UP000027120">
    <property type="component" value="Unassembled WGS sequence"/>
</dbReference>
<dbReference type="InterPro" id="IPR004045">
    <property type="entry name" value="Glutathione_S-Trfase_N"/>
</dbReference>
<dbReference type="InterPro" id="IPR045074">
    <property type="entry name" value="GST_C_Tau"/>
</dbReference>
<dbReference type="InterPro" id="IPR036249">
    <property type="entry name" value="Thioredoxin-like_sf"/>
</dbReference>
<name>A0A067EUM0_CITSI</name>
<evidence type="ECO:0000256" key="2">
    <source>
        <dbReference type="ARBA" id="ARBA00022490"/>
    </source>
</evidence>
<dbReference type="PANTHER" id="PTHR11260">
    <property type="entry name" value="GLUTATHIONE S-TRANSFERASE, GST, SUPERFAMILY, GST DOMAIN CONTAINING"/>
    <property type="match status" value="1"/>
</dbReference>
<dbReference type="Pfam" id="PF02798">
    <property type="entry name" value="GST_N"/>
    <property type="match status" value="1"/>
</dbReference>
<dbReference type="InterPro" id="IPR045073">
    <property type="entry name" value="Omega/Tau-like"/>
</dbReference>
<dbReference type="KEGG" id="cit:102607202"/>
<keyword evidence="4 7" id="KW-0808">Transferase</keyword>
<evidence type="ECO:0000313" key="11">
    <source>
        <dbReference type="Proteomes" id="UP000027120"/>
    </source>
</evidence>
<dbReference type="Gene3D" id="1.20.1050.10">
    <property type="match status" value="1"/>
</dbReference>
<dbReference type="eggNOG" id="KOG0406">
    <property type="taxonomic scope" value="Eukaryota"/>
</dbReference>
<dbReference type="CDD" id="cd03058">
    <property type="entry name" value="GST_N_Tau"/>
    <property type="match status" value="1"/>
</dbReference>
<dbReference type="Gene3D" id="3.40.30.10">
    <property type="entry name" value="Glutaredoxin"/>
    <property type="match status" value="1"/>
</dbReference>
<keyword evidence="3" id="KW-0216">Detoxification</keyword>
<dbReference type="GO" id="GO:0004364">
    <property type="term" value="F:glutathione transferase activity"/>
    <property type="evidence" value="ECO:0000318"/>
    <property type="project" value="GO_Central"/>
</dbReference>
<evidence type="ECO:0000259" key="8">
    <source>
        <dbReference type="PROSITE" id="PS50404"/>
    </source>
</evidence>
<dbReference type="InterPro" id="IPR036282">
    <property type="entry name" value="Glutathione-S-Trfase_C_sf"/>
</dbReference>
<dbReference type="PaxDb" id="2711-XP_006489730.1"/>
<dbReference type="GO" id="GO:0005829">
    <property type="term" value="C:cytosol"/>
    <property type="evidence" value="ECO:0007669"/>
    <property type="project" value="UniProtKB-SubCell"/>
</dbReference>
<protein>
    <recommendedName>
        <fullName evidence="7">Glutathione S-transferase</fullName>
        <ecNumber evidence="7">2.5.1.18</ecNumber>
    </recommendedName>
</protein>
<gene>
    <name evidence="10" type="ORF">CISIN_1g042301mg</name>
</gene>
<evidence type="ECO:0000256" key="1">
    <source>
        <dbReference type="ARBA" id="ARBA00004514"/>
    </source>
</evidence>
<dbReference type="SUPFAM" id="SSF52833">
    <property type="entry name" value="Thioredoxin-like"/>
    <property type="match status" value="1"/>
</dbReference>
<dbReference type="STRING" id="2711.A0A067EUM0"/>
<comment type="subcellular location">
    <subcellularLocation>
        <location evidence="1 7">Cytoplasm</location>
        <location evidence="1 7">Cytosol</location>
    </subcellularLocation>
</comment>
<dbReference type="EC" id="2.5.1.18" evidence="7"/>
<dbReference type="InterPro" id="IPR040079">
    <property type="entry name" value="Glutathione_S-Trfase"/>
</dbReference>
<evidence type="ECO:0000313" key="10">
    <source>
        <dbReference type="EMBL" id="KDO57585.1"/>
    </source>
</evidence>
<evidence type="ECO:0000259" key="9">
    <source>
        <dbReference type="PROSITE" id="PS50405"/>
    </source>
</evidence>
<evidence type="ECO:0000256" key="6">
    <source>
        <dbReference type="ARBA" id="ARBA00047960"/>
    </source>
</evidence>
<evidence type="ECO:0000256" key="7">
    <source>
        <dbReference type="RuleBase" id="RU369102"/>
    </source>
</evidence>
<dbReference type="FunFam" id="3.40.30.10:FF:000014">
    <property type="entry name" value="Tau class glutathione S-transferase"/>
    <property type="match status" value="1"/>
</dbReference>
<dbReference type="SUPFAM" id="SSF47616">
    <property type="entry name" value="GST C-terminal domain-like"/>
    <property type="match status" value="1"/>
</dbReference>
<dbReference type="FunFam" id="1.20.1050.10:FF:000012">
    <property type="entry name" value="Tau class glutathione S-transferase"/>
    <property type="match status" value="1"/>
</dbReference>
<keyword evidence="2 7" id="KW-0963">Cytoplasm</keyword>
<reference evidence="10 11" key="1">
    <citation type="submission" date="2014-04" db="EMBL/GenBank/DDBJ databases">
        <authorList>
            <consortium name="International Citrus Genome Consortium"/>
            <person name="Gmitter F."/>
            <person name="Chen C."/>
            <person name="Farmerie W."/>
            <person name="Harkins T."/>
            <person name="Desany B."/>
            <person name="Mohiuddin M."/>
            <person name="Kodira C."/>
            <person name="Borodovsky M."/>
            <person name="Lomsadze A."/>
            <person name="Burns P."/>
            <person name="Jenkins J."/>
            <person name="Prochnik S."/>
            <person name="Shu S."/>
            <person name="Chapman J."/>
            <person name="Pitluck S."/>
            <person name="Schmutz J."/>
            <person name="Rokhsar D."/>
        </authorList>
    </citation>
    <scope>NUCLEOTIDE SEQUENCE</scope>
</reference>
<dbReference type="EMBL" id="KK784960">
    <property type="protein sequence ID" value="KDO57585.1"/>
    <property type="molecule type" value="Genomic_DNA"/>
</dbReference>
<feature type="domain" description="GST N-terminal" evidence="8">
    <location>
        <begin position="3"/>
        <end position="83"/>
    </location>
</feature>
<organism evidence="10 11">
    <name type="scientific">Citrus sinensis</name>
    <name type="common">Sweet orange</name>
    <name type="synonym">Citrus aurantium var. sinensis</name>
    <dbReference type="NCBI Taxonomy" id="2711"/>
    <lineage>
        <taxon>Eukaryota</taxon>
        <taxon>Viridiplantae</taxon>
        <taxon>Streptophyta</taxon>
        <taxon>Embryophyta</taxon>
        <taxon>Tracheophyta</taxon>
        <taxon>Spermatophyta</taxon>
        <taxon>Magnoliopsida</taxon>
        <taxon>eudicotyledons</taxon>
        <taxon>Gunneridae</taxon>
        <taxon>Pentapetalae</taxon>
        <taxon>rosids</taxon>
        <taxon>malvids</taxon>
        <taxon>Sapindales</taxon>
        <taxon>Rutaceae</taxon>
        <taxon>Aurantioideae</taxon>
        <taxon>Citrus</taxon>
    </lineage>
</organism>
<dbReference type="GO" id="GO:0009407">
    <property type="term" value="P:toxin catabolic process"/>
    <property type="evidence" value="ECO:0007669"/>
    <property type="project" value="UniProtKB-ARBA"/>
</dbReference>